<dbReference type="Proteomes" id="UP000219020">
    <property type="component" value="Unassembled WGS sequence"/>
</dbReference>
<accession>A0A2A5T164</accession>
<dbReference type="Gene3D" id="3.30.530.50">
    <property type="match status" value="1"/>
</dbReference>
<name>A0A2A5T164_9GAMM</name>
<protein>
    <submittedName>
        <fullName evidence="1">Outer membrane protein NlpB</fullName>
    </submittedName>
</protein>
<dbReference type="Pfam" id="PF06804">
    <property type="entry name" value="Lipoprotein_18"/>
    <property type="match status" value="1"/>
</dbReference>
<dbReference type="Gene3D" id="3.30.310.170">
    <property type="entry name" value="Outer membrane protein assembly factor BamC"/>
    <property type="match status" value="1"/>
</dbReference>
<gene>
    <name evidence="1" type="ORF">BTN49_2370</name>
</gene>
<organism evidence="1 2">
    <name type="scientific">Candidatus Enterovibrio escicola</name>
    <dbReference type="NCBI Taxonomy" id="1927127"/>
    <lineage>
        <taxon>Bacteria</taxon>
        <taxon>Pseudomonadati</taxon>
        <taxon>Pseudomonadota</taxon>
        <taxon>Gammaproteobacteria</taxon>
        <taxon>Vibrionales</taxon>
        <taxon>Vibrionaceae</taxon>
        <taxon>Enterovibrio</taxon>
    </lineage>
</organism>
<reference evidence="2" key="1">
    <citation type="submission" date="2017-04" db="EMBL/GenBank/DDBJ databases">
        <title>Genome evolution of the luminous symbionts of deep sea anglerfish.</title>
        <authorList>
            <person name="Hendry T.A."/>
        </authorList>
    </citation>
    <scope>NUCLEOTIDE SEQUENCE [LARGE SCALE GENOMIC DNA]</scope>
</reference>
<comment type="caution">
    <text evidence="1">The sequence shown here is derived from an EMBL/GenBank/DDBJ whole genome shotgun (WGS) entry which is preliminary data.</text>
</comment>
<dbReference type="AlphaFoldDB" id="A0A2A5T164"/>
<dbReference type="EMBL" id="NBYY01000028">
    <property type="protein sequence ID" value="PCS21905.1"/>
    <property type="molecule type" value="Genomic_DNA"/>
</dbReference>
<dbReference type="InterPro" id="IPR010653">
    <property type="entry name" value="NlpB/DapX"/>
</dbReference>
<proteinExistence type="predicted"/>
<dbReference type="RefSeq" id="WP_097356896.1">
    <property type="nucleotide sequence ID" value="NZ_CAWOZE010000015.1"/>
</dbReference>
<evidence type="ECO:0000313" key="2">
    <source>
        <dbReference type="Proteomes" id="UP000219020"/>
    </source>
</evidence>
<keyword evidence="2" id="KW-1185">Reference proteome</keyword>
<evidence type="ECO:0000313" key="1">
    <source>
        <dbReference type="EMBL" id="PCS21905.1"/>
    </source>
</evidence>
<sequence>MKDVFKLVPYVIIVVFLEACTNGNYHRQPSNGFSYLDSTQLYQWKTLVDQKLEFSSAYHIPSGDVSGSIGRSVDIRPPQQILEFIQGAHYEHNSDGLTVLIPCEEKSECLWQTIKSMVTDNRIPIRTLSIDGIETDWLSWISEDDDEVIESRYSIVPVVDRGRAGFLIDMVEWKSNGQTRDINGNTRDRYTTKMTNMITERYDSNLRKKVRMLAQQLVSDIPIDFGKDYSGFPVILALSPYHVFWEKFPSILAHLGFIVKDRNQSQGTLDVKYEVTDYVAERGIGGKPLQLYRKNYKFILGDLGNRTSINLIDSTGKPVNEEILLNLSQVLAAVVDNMKDN</sequence>
<dbReference type="InterPro" id="IPR042268">
    <property type="entry name" value="BamC_C"/>
</dbReference>
<dbReference type="GeneID" id="66952152"/>